<dbReference type="EMBL" id="CAFBPV010000048">
    <property type="protein sequence ID" value="CAB5030643.1"/>
    <property type="molecule type" value="Genomic_DNA"/>
</dbReference>
<accession>A0A6J7RNU8</accession>
<keyword evidence="2" id="KW-0812">Transmembrane</keyword>
<feature type="transmembrane region" description="Helical" evidence="2">
    <location>
        <begin position="197"/>
        <end position="217"/>
    </location>
</feature>
<feature type="transmembrane region" description="Helical" evidence="2">
    <location>
        <begin position="390"/>
        <end position="410"/>
    </location>
</feature>
<keyword evidence="2" id="KW-1133">Transmembrane helix</keyword>
<organism evidence="3">
    <name type="scientific">freshwater metagenome</name>
    <dbReference type="NCBI Taxonomy" id="449393"/>
    <lineage>
        <taxon>unclassified sequences</taxon>
        <taxon>metagenomes</taxon>
        <taxon>ecological metagenomes</taxon>
    </lineage>
</organism>
<feature type="transmembrane region" description="Helical" evidence="2">
    <location>
        <begin position="29"/>
        <end position="48"/>
    </location>
</feature>
<feature type="transmembrane region" description="Helical" evidence="2">
    <location>
        <begin position="465"/>
        <end position="484"/>
    </location>
</feature>
<feature type="compositionally biased region" description="Low complexity" evidence="1">
    <location>
        <begin position="220"/>
        <end position="239"/>
    </location>
</feature>
<reference evidence="3" key="1">
    <citation type="submission" date="2020-05" db="EMBL/GenBank/DDBJ databases">
        <authorList>
            <person name="Chiriac C."/>
            <person name="Salcher M."/>
            <person name="Ghai R."/>
            <person name="Kavagutti S V."/>
        </authorList>
    </citation>
    <scope>NUCLEOTIDE SEQUENCE</scope>
</reference>
<dbReference type="AlphaFoldDB" id="A0A6J7RNU8"/>
<sequence>MLEPLPILEESADKSNIDMYPASMKRIKFLFLVLSLFSTFMITSVQFAGATELPYIGEDCLPNKFESEVGTSVQNGLDRIYLMCAPSTNNSNIWVWSQDNNAEPVDTFPKGEIAYGRDYGDLPDTCKQDATNSDFVSLYGRTYCDEVNHVWANVEYEKNIVPTAQVPPIKSEIAPSAGGTSENPTTNRKATNTGTTFLLLGIFAVMMTPASISGINISTSAPSSSFPSNSSNEQGSSIPEYMEINSRRDKKLNAEVGRKRFLRFLFNSRVTLAKYRFFENYLRIRIQKISHFSPGLATILRDGDYLRAIFGSLTFILYPVAIFIGIFNFMDVQSKADNIFLPSFIGLAIMIAIGVIDSLAGAVAGAVFVVLVFISNISTMGQVAEPKRYFSTLVSVFLISCAPPLFAGAFRKFDGLHKDPSRNWNYAIDYLLSPLVTGWMVWKILQVISELAGTPYELPNTASRIAELIWFLLVIRYFFEHYVARNWSDRLNEMIPDEVEQSKFYTVVRYVLKIFWIWLLISSVKSFSNEPLLTPMILALFAIPGVIKVIWQSPPAKLGRLNLRGAPKIAILFLLGIGITQFLKNPNMSSYQVQILGISLLPLLYFSTIEALTEEHTYTPRYFVENRRGVLLYRILGSLIYVFIAGNILYSVYILK</sequence>
<feature type="transmembrane region" description="Helical" evidence="2">
    <location>
        <begin position="362"/>
        <end position="378"/>
    </location>
</feature>
<feature type="region of interest" description="Disordered" evidence="1">
    <location>
        <begin position="171"/>
        <end position="190"/>
    </location>
</feature>
<feature type="transmembrane region" description="Helical" evidence="2">
    <location>
        <begin position="504"/>
        <end position="521"/>
    </location>
</feature>
<evidence type="ECO:0000256" key="2">
    <source>
        <dbReference type="SAM" id="Phobius"/>
    </source>
</evidence>
<feature type="transmembrane region" description="Helical" evidence="2">
    <location>
        <begin position="533"/>
        <end position="553"/>
    </location>
</feature>
<proteinExistence type="predicted"/>
<evidence type="ECO:0000256" key="1">
    <source>
        <dbReference type="SAM" id="MobiDB-lite"/>
    </source>
</evidence>
<feature type="transmembrane region" description="Helical" evidence="2">
    <location>
        <begin position="632"/>
        <end position="655"/>
    </location>
</feature>
<evidence type="ECO:0000313" key="3">
    <source>
        <dbReference type="EMBL" id="CAB5030643.1"/>
    </source>
</evidence>
<feature type="transmembrane region" description="Helical" evidence="2">
    <location>
        <begin position="305"/>
        <end position="327"/>
    </location>
</feature>
<feature type="transmembrane region" description="Helical" evidence="2">
    <location>
        <begin position="565"/>
        <end position="583"/>
    </location>
</feature>
<protein>
    <submittedName>
        <fullName evidence="3">Unannotated protein</fullName>
    </submittedName>
</protein>
<gene>
    <name evidence="3" type="ORF">UFOPK4165_00620</name>
</gene>
<keyword evidence="2" id="KW-0472">Membrane</keyword>
<feature type="transmembrane region" description="Helical" evidence="2">
    <location>
        <begin position="339"/>
        <end position="356"/>
    </location>
</feature>
<feature type="region of interest" description="Disordered" evidence="1">
    <location>
        <begin position="220"/>
        <end position="242"/>
    </location>
</feature>
<feature type="transmembrane region" description="Helical" evidence="2">
    <location>
        <begin position="595"/>
        <end position="612"/>
    </location>
</feature>
<name>A0A6J7RNU8_9ZZZZ</name>